<protein>
    <submittedName>
        <fullName evidence="1">Uncharacterized protein</fullName>
    </submittedName>
</protein>
<dbReference type="AlphaFoldDB" id="A0A8E0RW71"/>
<name>A0A8E0RW71_9TREM</name>
<keyword evidence="2" id="KW-1185">Reference proteome</keyword>
<dbReference type="OrthoDB" id="6271925at2759"/>
<dbReference type="EMBL" id="LUCM01004327">
    <property type="protein sequence ID" value="KAA0194529.1"/>
    <property type="molecule type" value="Genomic_DNA"/>
</dbReference>
<proteinExistence type="predicted"/>
<gene>
    <name evidence="1" type="ORF">FBUS_05649</name>
</gene>
<dbReference type="Proteomes" id="UP000728185">
    <property type="component" value="Unassembled WGS sequence"/>
</dbReference>
<evidence type="ECO:0000313" key="1">
    <source>
        <dbReference type="EMBL" id="KAA0194529.1"/>
    </source>
</evidence>
<accession>A0A8E0RW71</accession>
<comment type="caution">
    <text evidence="1">The sequence shown here is derived from an EMBL/GenBank/DDBJ whole genome shotgun (WGS) entry which is preliminary data.</text>
</comment>
<sequence length="132" mass="14858">MPLICPWVSAYEGIKSAIALVASHTKQFIADFEIVNEKAFKTMADFLKHPSNTENPANKFLAILDSWKQVCSGAEEVTENFLHKMSLMSTRYPSKCARILNFGLFLQICLIGCQLSNVRQTSPPGRCRGFWI</sequence>
<evidence type="ECO:0000313" key="2">
    <source>
        <dbReference type="Proteomes" id="UP000728185"/>
    </source>
</evidence>
<reference evidence="1" key="1">
    <citation type="submission" date="2019-05" db="EMBL/GenBank/DDBJ databases">
        <title>Annotation for the trematode Fasciolopsis buski.</title>
        <authorList>
            <person name="Choi Y.-J."/>
        </authorList>
    </citation>
    <scope>NUCLEOTIDE SEQUENCE</scope>
    <source>
        <strain evidence="1">HT</strain>
        <tissue evidence="1">Whole worm</tissue>
    </source>
</reference>
<organism evidence="1 2">
    <name type="scientific">Fasciolopsis buskii</name>
    <dbReference type="NCBI Taxonomy" id="27845"/>
    <lineage>
        <taxon>Eukaryota</taxon>
        <taxon>Metazoa</taxon>
        <taxon>Spiralia</taxon>
        <taxon>Lophotrochozoa</taxon>
        <taxon>Platyhelminthes</taxon>
        <taxon>Trematoda</taxon>
        <taxon>Digenea</taxon>
        <taxon>Plagiorchiida</taxon>
        <taxon>Echinostomata</taxon>
        <taxon>Echinostomatoidea</taxon>
        <taxon>Fasciolidae</taxon>
        <taxon>Fasciolopsis</taxon>
    </lineage>
</organism>